<dbReference type="EMBL" id="CR382137">
    <property type="protein sequence ID" value="CAG88465.2"/>
    <property type="molecule type" value="Genomic_DNA"/>
</dbReference>
<sequence length="671" mass="77058">MASSNLKPPTSRRVLGSPFKSPANVHNNKSSNLFSNSNPESHASPTPKRNEERDTIFGPNDSTEEENSSNDHNNTDNVTDDVVCPICNEQMISLYQLNQHIDDEHNTSEVTSGTDEINEDTTASVIPKVLSNEFINNDLTKWFRKKPSQEIVTPVKHKTIKLDLIDNSKEFSLSDNTTTNEGSLQDVLSNASSPSVDKSTARITRVHWKKPSASQNVCANPTCNKSLNVKNGIVNCRKCGDLFCNHHTYNKVRLRNSEDDKEPLYDTTKAGQWCRCCEKCYLAKPDLVQGTQSNVHDLTNIFLQKRQLHVDTKELIRNKIQKRFIKMVNLHADKYISTKDKTILNIRWLSLNNSKDSILENEKEIVGYDSWQIDATITHCNICLTKFNILIRKHHCRLCGKIVCDDTFGERSNCSIVVPLSKLLDKLVALNYSPLVKSNLEELLNTEDNQFSVRCCINCKNDLLHEWKLKNQYNSKEEGIFLVYTEILMTKRKIQVMIPRYKALVTEPDNQSTNKLRIKLMTFMKDFESLTVSFKSNFFDKVNDRLVVKELYLPYARLINNIYQGCTIFLQDTLVNVKVLNKEYKQKENKLLESMKPNESAVTTPKLTKKEIRELRESLMVMNEQKFLVENLINQVTKQRKFDELTPLMENKNELNAAINDLELKLGNDGF</sequence>
<dbReference type="InterPro" id="IPR006642">
    <property type="entry name" value="Rad18_UBZ4"/>
</dbReference>
<dbReference type="SMART" id="SM00734">
    <property type="entry name" value="ZnF_Rad18"/>
    <property type="match status" value="1"/>
</dbReference>
<feature type="region of interest" description="Disordered" evidence="7">
    <location>
        <begin position="1"/>
        <end position="77"/>
    </location>
</feature>
<dbReference type="eggNOG" id="KOG1842">
    <property type="taxonomic scope" value="Eukaryota"/>
</dbReference>
<dbReference type="AlphaFoldDB" id="Q6BNM8"/>
<dbReference type="GO" id="GO:0032266">
    <property type="term" value="F:phosphatidylinositol-3-phosphate binding"/>
    <property type="evidence" value="ECO:0007669"/>
    <property type="project" value="UniProtKB-ARBA"/>
</dbReference>
<proteinExistence type="predicted"/>
<dbReference type="PROSITE" id="PS50178">
    <property type="entry name" value="ZF_FYVE"/>
    <property type="match status" value="1"/>
</dbReference>
<dbReference type="GO" id="GO:0008270">
    <property type="term" value="F:zinc ion binding"/>
    <property type="evidence" value="ECO:0007669"/>
    <property type="project" value="UniProtKB-KW"/>
</dbReference>
<reference evidence="9 10" key="1">
    <citation type="journal article" date="2004" name="Nature">
        <title>Genome evolution in yeasts.</title>
        <authorList>
            <consortium name="Genolevures"/>
            <person name="Dujon B."/>
            <person name="Sherman D."/>
            <person name="Fischer G."/>
            <person name="Durrens P."/>
            <person name="Casaregola S."/>
            <person name="Lafontaine I."/>
            <person name="de Montigny J."/>
            <person name="Marck C."/>
            <person name="Neuveglise C."/>
            <person name="Talla E."/>
            <person name="Goffard N."/>
            <person name="Frangeul L."/>
            <person name="Aigle M."/>
            <person name="Anthouard V."/>
            <person name="Babour A."/>
            <person name="Barbe V."/>
            <person name="Barnay S."/>
            <person name="Blanchin S."/>
            <person name="Beckerich J.M."/>
            <person name="Beyne E."/>
            <person name="Bleykasten C."/>
            <person name="Boisrame A."/>
            <person name="Boyer J."/>
            <person name="Cattolico L."/>
            <person name="Confanioleri F."/>
            <person name="de Daruvar A."/>
            <person name="Despons L."/>
            <person name="Fabre E."/>
            <person name="Fairhead C."/>
            <person name="Ferry-Dumazet H."/>
            <person name="Groppi A."/>
            <person name="Hantraye F."/>
            <person name="Hennequin C."/>
            <person name="Jauniaux N."/>
            <person name="Joyet P."/>
            <person name="Kachouri R."/>
            <person name="Kerrest A."/>
            <person name="Koszul R."/>
            <person name="Lemaire M."/>
            <person name="Lesur I."/>
            <person name="Ma L."/>
            <person name="Muller H."/>
            <person name="Nicaud J.M."/>
            <person name="Nikolski M."/>
            <person name="Oztas S."/>
            <person name="Ozier-Kalogeropoulos O."/>
            <person name="Pellenz S."/>
            <person name="Potier S."/>
            <person name="Richard G.F."/>
            <person name="Straub M.L."/>
            <person name="Suleau A."/>
            <person name="Swennene D."/>
            <person name="Tekaia F."/>
            <person name="Wesolowski-Louvel M."/>
            <person name="Westhof E."/>
            <person name="Wirth B."/>
            <person name="Zeniou-Meyer M."/>
            <person name="Zivanovic I."/>
            <person name="Bolotin-Fukuhara M."/>
            <person name="Thierry A."/>
            <person name="Bouchier C."/>
            <person name="Caudron B."/>
            <person name="Scarpelli C."/>
            <person name="Gaillardin C."/>
            <person name="Weissenbach J."/>
            <person name="Wincker P."/>
            <person name="Souciet J.L."/>
        </authorList>
    </citation>
    <scope>NUCLEOTIDE SEQUENCE [LARGE SCALE GENOMIC DNA]</scope>
    <source>
        <strain evidence="10">ATCC 36239 / CBS 767 / BCRC 21394 / JCM 1990 / NBRC 0083 / IGC 2968</strain>
    </source>
</reference>
<dbReference type="InterPro" id="IPR013083">
    <property type="entry name" value="Znf_RING/FYVE/PHD"/>
</dbReference>
<dbReference type="SMART" id="SM00064">
    <property type="entry name" value="FYVE"/>
    <property type="match status" value="2"/>
</dbReference>
<gene>
    <name evidence="9" type="ordered locus">DEHA2E20482g</name>
</gene>
<dbReference type="InterPro" id="IPR036531">
    <property type="entry name" value="Rbsn_Rab-bd_sf"/>
</dbReference>
<evidence type="ECO:0000256" key="2">
    <source>
        <dbReference type="ARBA" id="ARBA00022763"/>
    </source>
</evidence>
<feature type="domain" description="FYVE-type" evidence="8">
    <location>
        <begin position="374"/>
        <end position="464"/>
    </location>
</feature>
<dbReference type="KEGG" id="dha:DEHA2E20482g"/>
<dbReference type="RefSeq" id="XP_460192.2">
    <property type="nucleotide sequence ID" value="XM_460192.1"/>
</dbReference>
<keyword evidence="2" id="KW-0227">DNA damage</keyword>
<dbReference type="PANTHER" id="PTHR23164">
    <property type="entry name" value="EARLY ENDOSOME ANTIGEN 1"/>
    <property type="match status" value="1"/>
</dbReference>
<dbReference type="Pfam" id="PF11464">
    <property type="entry name" value="Rbsn"/>
    <property type="match status" value="1"/>
</dbReference>
<dbReference type="GO" id="GO:0006281">
    <property type="term" value="P:DNA repair"/>
    <property type="evidence" value="ECO:0007669"/>
    <property type="project" value="UniProtKB-KW"/>
</dbReference>
<dbReference type="SUPFAM" id="SSF57903">
    <property type="entry name" value="FYVE/PHD zinc finger"/>
    <property type="match status" value="2"/>
</dbReference>
<name>Q6BNM8_DEBHA</name>
<dbReference type="SUPFAM" id="SSF140125">
    <property type="entry name" value="Rabenosyn-5 Rab-binding domain-like"/>
    <property type="match status" value="1"/>
</dbReference>
<dbReference type="GO" id="GO:0003677">
    <property type="term" value="F:DNA binding"/>
    <property type="evidence" value="ECO:0007669"/>
    <property type="project" value="InterPro"/>
</dbReference>
<dbReference type="GeneID" id="2902876"/>
<dbReference type="InterPro" id="IPR011011">
    <property type="entry name" value="Znf_FYVE_PHD"/>
</dbReference>
<dbReference type="InParanoid" id="Q6BNM8"/>
<dbReference type="Gene3D" id="3.30.40.10">
    <property type="entry name" value="Zinc/RING finger domain, C3HC4 (zinc finger)"/>
    <property type="match status" value="2"/>
</dbReference>
<keyword evidence="3 6" id="KW-0863">Zinc-finger</keyword>
<evidence type="ECO:0000256" key="1">
    <source>
        <dbReference type="ARBA" id="ARBA00022723"/>
    </source>
</evidence>
<keyword evidence="5" id="KW-0234">DNA repair</keyword>
<dbReference type="CDD" id="cd15761">
    <property type="entry name" value="FYVE1_Vac1p_like"/>
    <property type="match status" value="1"/>
</dbReference>
<protein>
    <submittedName>
        <fullName evidence="9">DEHA2E20482p</fullName>
    </submittedName>
</protein>
<dbReference type="Pfam" id="PF01363">
    <property type="entry name" value="FYVE"/>
    <property type="match status" value="1"/>
</dbReference>
<dbReference type="Proteomes" id="UP000000599">
    <property type="component" value="Chromosome E"/>
</dbReference>
<dbReference type="InterPro" id="IPR000306">
    <property type="entry name" value="Znf_FYVE"/>
</dbReference>
<keyword evidence="10" id="KW-1185">Reference proteome</keyword>
<evidence type="ECO:0000259" key="8">
    <source>
        <dbReference type="PROSITE" id="PS50178"/>
    </source>
</evidence>
<accession>Q6BNM8</accession>
<dbReference type="CDD" id="cd15737">
    <property type="entry name" value="FYVE2_Vac1p_like"/>
    <property type="match status" value="1"/>
</dbReference>
<keyword evidence="1" id="KW-0479">Metal-binding</keyword>
<evidence type="ECO:0000313" key="10">
    <source>
        <dbReference type="Proteomes" id="UP000000599"/>
    </source>
</evidence>
<dbReference type="InterPro" id="IPR017455">
    <property type="entry name" value="Znf_FYVE-rel"/>
</dbReference>
<evidence type="ECO:0000256" key="6">
    <source>
        <dbReference type="PROSITE-ProRule" id="PRU00091"/>
    </source>
</evidence>
<dbReference type="OrthoDB" id="166134at2759"/>
<dbReference type="VEuPathDB" id="FungiDB:DEHA2E20482g"/>
<dbReference type="HOGENOM" id="CLU_026440_1_0_1"/>
<dbReference type="FunCoup" id="Q6BNM8">
    <property type="interactions" value="80"/>
</dbReference>
<dbReference type="InterPro" id="IPR021565">
    <property type="entry name" value="Rbsn_Rab-bd"/>
</dbReference>
<dbReference type="STRING" id="284592.Q6BNM8"/>
<evidence type="ECO:0000313" key="9">
    <source>
        <dbReference type="EMBL" id="CAG88465.2"/>
    </source>
</evidence>
<organism evidence="9 10">
    <name type="scientific">Debaryomyces hansenii (strain ATCC 36239 / CBS 767 / BCRC 21394 / JCM 1990 / NBRC 0083 / IGC 2968)</name>
    <name type="common">Yeast</name>
    <name type="synonym">Torulaspora hansenii</name>
    <dbReference type="NCBI Taxonomy" id="284592"/>
    <lineage>
        <taxon>Eukaryota</taxon>
        <taxon>Fungi</taxon>
        <taxon>Dikarya</taxon>
        <taxon>Ascomycota</taxon>
        <taxon>Saccharomycotina</taxon>
        <taxon>Pichiomycetes</taxon>
        <taxon>Debaryomycetaceae</taxon>
        <taxon>Debaryomyces</taxon>
    </lineage>
</organism>
<evidence type="ECO:0000256" key="7">
    <source>
        <dbReference type="SAM" id="MobiDB-lite"/>
    </source>
</evidence>
<evidence type="ECO:0000256" key="3">
    <source>
        <dbReference type="ARBA" id="ARBA00022771"/>
    </source>
</evidence>
<feature type="compositionally biased region" description="Low complexity" evidence="7">
    <location>
        <begin position="27"/>
        <end position="38"/>
    </location>
</feature>
<keyword evidence="4" id="KW-0862">Zinc</keyword>
<evidence type="ECO:0000256" key="4">
    <source>
        <dbReference type="ARBA" id="ARBA00022833"/>
    </source>
</evidence>
<evidence type="ECO:0000256" key="5">
    <source>
        <dbReference type="ARBA" id="ARBA00023204"/>
    </source>
</evidence>
<dbReference type="OMA" id="DDVHQNL"/>